<accession>A0ABR1YDR9</accession>
<feature type="region of interest" description="Disordered" evidence="1">
    <location>
        <begin position="35"/>
        <end position="56"/>
    </location>
</feature>
<name>A0ABR1YDR9_9PEZI</name>
<reference evidence="2 3" key="1">
    <citation type="submission" date="2024-04" db="EMBL/GenBank/DDBJ databases">
        <title>Phyllosticta paracitricarpa is synonymous to the EU quarantine fungus P. citricarpa based on phylogenomic analyses.</title>
        <authorList>
            <consortium name="Lawrence Berkeley National Laboratory"/>
            <person name="Van Ingen-Buijs V.A."/>
            <person name="Van Westerhoven A.C."/>
            <person name="Haridas S."/>
            <person name="Skiadas P."/>
            <person name="Martin F."/>
            <person name="Groenewald J.Z."/>
            <person name="Crous P.W."/>
            <person name="Seidl M.F."/>
        </authorList>
    </citation>
    <scope>NUCLEOTIDE SEQUENCE [LARGE SCALE GENOMIC DNA]</scope>
    <source>
        <strain evidence="2 3">CBS 123374</strain>
    </source>
</reference>
<evidence type="ECO:0000256" key="1">
    <source>
        <dbReference type="SAM" id="MobiDB-lite"/>
    </source>
</evidence>
<sequence length="215" mass="24072">MAHTTRLCFSPIDTCALVAHNLRLDSRSIPKSYKWRQPDFPSKRVQPARKPPPSPHFESLGHLCRQRLPNSATIPQSTYFLILGMLLSYRIHGLAEDVGRHHLDPVESAIPLALAGLFEAVLDARHHLLANIRSQEVDFGDGKVDLLNHHIAFFQSKAVAALWHLVHFENQVFEQLGLLSVGSVVAHRDVSRGRSGVESQGFQVQVEKSEVWSVV</sequence>
<evidence type="ECO:0000313" key="2">
    <source>
        <dbReference type="EMBL" id="KAK8224880.1"/>
    </source>
</evidence>
<dbReference type="Proteomes" id="UP001492380">
    <property type="component" value="Unassembled WGS sequence"/>
</dbReference>
<comment type="caution">
    <text evidence="2">The sequence shown here is derived from an EMBL/GenBank/DDBJ whole genome shotgun (WGS) entry which is preliminary data.</text>
</comment>
<proteinExistence type="predicted"/>
<evidence type="ECO:0000313" key="3">
    <source>
        <dbReference type="Proteomes" id="UP001492380"/>
    </source>
</evidence>
<protein>
    <submittedName>
        <fullName evidence="2">Uncharacterized protein</fullName>
    </submittedName>
</protein>
<dbReference type="EMBL" id="JBBWRZ010000012">
    <property type="protein sequence ID" value="KAK8224880.1"/>
    <property type="molecule type" value="Genomic_DNA"/>
</dbReference>
<gene>
    <name evidence="2" type="ORF">HDK90DRAFT_94456</name>
</gene>
<keyword evidence="3" id="KW-1185">Reference proteome</keyword>
<organism evidence="2 3">
    <name type="scientific">Phyllosticta capitalensis</name>
    <dbReference type="NCBI Taxonomy" id="121624"/>
    <lineage>
        <taxon>Eukaryota</taxon>
        <taxon>Fungi</taxon>
        <taxon>Dikarya</taxon>
        <taxon>Ascomycota</taxon>
        <taxon>Pezizomycotina</taxon>
        <taxon>Dothideomycetes</taxon>
        <taxon>Dothideomycetes incertae sedis</taxon>
        <taxon>Botryosphaeriales</taxon>
        <taxon>Phyllostictaceae</taxon>
        <taxon>Phyllosticta</taxon>
    </lineage>
</organism>